<protein>
    <submittedName>
        <fullName evidence="2">Uncharacterized protein</fullName>
    </submittedName>
</protein>
<proteinExistence type="predicted"/>
<dbReference type="RefSeq" id="WP_102631048.1">
    <property type="nucleotide sequence ID" value="NZ_CADIJZ010000002.1"/>
</dbReference>
<dbReference type="Proteomes" id="UP000494205">
    <property type="component" value="Unassembled WGS sequence"/>
</dbReference>
<evidence type="ECO:0000313" key="2">
    <source>
        <dbReference type="EMBL" id="CAB3645689.1"/>
    </source>
</evidence>
<gene>
    <name evidence="3" type="ORF">C0Z16_04715</name>
    <name evidence="2" type="ORF">LMG27174_00835</name>
</gene>
<accession>A0A2N7WTZ6</accession>
<keyword evidence="1" id="KW-0812">Transmembrane</keyword>
<keyword evidence="1" id="KW-1133">Transmembrane helix</keyword>
<dbReference type="EMBL" id="CADIJZ010000002">
    <property type="protein sequence ID" value="CAB3645689.1"/>
    <property type="molecule type" value="Genomic_DNA"/>
</dbReference>
<sequence>MKFDDLLQDVLEHGLKVAAEDGTAGYRAAAVVLIAGFSASLHLPALACRKASRQLFNAVAERPHRDDIGRAVELLEEIKAAPLSKRSADKLTKALALIGDDAVLAVLNAVAAKTFIEPKEAA</sequence>
<evidence type="ECO:0000313" key="4">
    <source>
        <dbReference type="Proteomes" id="UP000235659"/>
    </source>
</evidence>
<keyword evidence="4" id="KW-1185">Reference proteome</keyword>
<dbReference type="AlphaFoldDB" id="A0A2N7WTZ6"/>
<reference evidence="3 4" key="1">
    <citation type="submission" date="2018-01" db="EMBL/GenBank/DDBJ databases">
        <title>Whole genome analyses suggest that Burkholderia sensu lato contains two further novel genera in the rhizoxinica-symbiotica group Mycetohabitans gen. nov., and Trinickia gen. nov.: implications for the evolution of diazotrophy and nodulation in the Burkholderiaceae.</title>
        <authorList>
            <person name="Estrada-de los Santos P."/>
            <person name="Palmer M."/>
            <person name="Chavez-Ramirez B."/>
            <person name="Beukes C."/>
            <person name="Steenkamp E.T."/>
            <person name="Hirsch A.M."/>
            <person name="Manyaka P."/>
            <person name="Maluk M."/>
            <person name="Lafos M."/>
            <person name="Crook M."/>
            <person name="Gross E."/>
            <person name="Simon M.F."/>
            <person name="Bueno dos Reis Junior F."/>
            <person name="Poole P.S."/>
            <person name="Venter S.N."/>
            <person name="James E.K."/>
        </authorList>
    </citation>
    <scope>NUCLEOTIDE SEQUENCE [LARGE SCALE GENOMIC DNA]</scope>
    <source>
        <strain evidence="3 4">WSM 3937</strain>
    </source>
</reference>
<reference evidence="2 5" key="2">
    <citation type="submission" date="2020-04" db="EMBL/GenBank/DDBJ databases">
        <authorList>
            <person name="De Canck E."/>
        </authorList>
    </citation>
    <scope>NUCLEOTIDE SEQUENCE [LARGE SCALE GENOMIC DNA]</scope>
    <source>
        <strain evidence="2 5">LMG 27174</strain>
    </source>
</reference>
<evidence type="ECO:0000313" key="3">
    <source>
        <dbReference type="EMBL" id="PMS32854.1"/>
    </source>
</evidence>
<name>A0A2N7WTZ6_9BURK</name>
<keyword evidence="1" id="KW-0472">Membrane</keyword>
<dbReference type="Proteomes" id="UP000235659">
    <property type="component" value="Unassembled WGS sequence"/>
</dbReference>
<dbReference type="EMBL" id="PNXY01000003">
    <property type="protein sequence ID" value="PMS32854.1"/>
    <property type="molecule type" value="Genomic_DNA"/>
</dbReference>
<feature type="transmembrane region" description="Helical" evidence="1">
    <location>
        <begin position="24"/>
        <end position="47"/>
    </location>
</feature>
<organism evidence="2 5">
    <name type="scientific">Paraburkholderia rhynchosiae</name>
    <dbReference type="NCBI Taxonomy" id="487049"/>
    <lineage>
        <taxon>Bacteria</taxon>
        <taxon>Pseudomonadati</taxon>
        <taxon>Pseudomonadota</taxon>
        <taxon>Betaproteobacteria</taxon>
        <taxon>Burkholderiales</taxon>
        <taxon>Burkholderiaceae</taxon>
        <taxon>Paraburkholderia</taxon>
    </lineage>
</organism>
<evidence type="ECO:0000256" key="1">
    <source>
        <dbReference type="SAM" id="Phobius"/>
    </source>
</evidence>
<evidence type="ECO:0000313" key="5">
    <source>
        <dbReference type="Proteomes" id="UP000494205"/>
    </source>
</evidence>